<sequence length="79" mass="9298">MFLYKLKEIENSLEEKIASEKSLLDAVISLKNILLKINFEVEDIPEYSFDKILKLLEVVKKSPLTKNEQIILRKIIHKK</sequence>
<accession>A0A5S3N264</accession>
<gene>
    <name evidence="1" type="ORF">FDT66_09705</name>
</gene>
<reference evidence="1 2" key="1">
    <citation type="submission" date="2019-05" db="EMBL/GenBank/DDBJ databases">
        <title>Polaribacter aestuariivivens sp. nov., isolated from a tidal flat.</title>
        <authorList>
            <person name="Yoon J.-H."/>
        </authorList>
    </citation>
    <scope>NUCLEOTIDE SEQUENCE [LARGE SCALE GENOMIC DNA]</scope>
    <source>
        <strain evidence="1 2">DBTF-3</strain>
    </source>
</reference>
<evidence type="ECO:0000313" key="2">
    <source>
        <dbReference type="Proteomes" id="UP000307140"/>
    </source>
</evidence>
<name>A0A5S3N264_9FLAO</name>
<dbReference type="EMBL" id="VANR01000005">
    <property type="protein sequence ID" value="TMM29391.1"/>
    <property type="molecule type" value="Genomic_DNA"/>
</dbReference>
<organism evidence="1 2">
    <name type="scientific">Polaribacter aestuariivivens</name>
    <dbReference type="NCBI Taxonomy" id="2304626"/>
    <lineage>
        <taxon>Bacteria</taxon>
        <taxon>Pseudomonadati</taxon>
        <taxon>Bacteroidota</taxon>
        <taxon>Flavobacteriia</taxon>
        <taxon>Flavobacteriales</taxon>
        <taxon>Flavobacteriaceae</taxon>
    </lineage>
</organism>
<keyword evidence="2" id="KW-1185">Reference proteome</keyword>
<dbReference type="RefSeq" id="WP_138535995.1">
    <property type="nucleotide sequence ID" value="NZ_VANR01000005.1"/>
</dbReference>
<dbReference type="AlphaFoldDB" id="A0A5S3N264"/>
<dbReference type="Proteomes" id="UP000307140">
    <property type="component" value="Unassembled WGS sequence"/>
</dbReference>
<proteinExistence type="predicted"/>
<evidence type="ECO:0000313" key="1">
    <source>
        <dbReference type="EMBL" id="TMM29391.1"/>
    </source>
</evidence>
<comment type="caution">
    <text evidence="1">The sequence shown here is derived from an EMBL/GenBank/DDBJ whole genome shotgun (WGS) entry which is preliminary data.</text>
</comment>
<dbReference type="OrthoDB" id="9868551at2"/>
<protein>
    <submittedName>
        <fullName evidence="1">Uncharacterized protein</fullName>
    </submittedName>
</protein>